<evidence type="ECO:0000259" key="5">
    <source>
        <dbReference type="PROSITE" id="PS50222"/>
    </source>
</evidence>
<feature type="domain" description="EF-hand" evidence="5">
    <location>
        <begin position="774"/>
        <end position="809"/>
    </location>
</feature>
<feature type="domain" description="EF-hand" evidence="5">
    <location>
        <begin position="668"/>
        <end position="703"/>
    </location>
</feature>
<feature type="domain" description="EF-hand" evidence="5">
    <location>
        <begin position="167"/>
        <end position="202"/>
    </location>
</feature>
<dbReference type="OrthoDB" id="432759at2759"/>
<keyword evidence="7" id="KW-1185">Reference proteome</keyword>
<feature type="compositionally biased region" description="Basic residues" evidence="4">
    <location>
        <begin position="69"/>
        <end position="78"/>
    </location>
</feature>
<evidence type="ECO:0000313" key="7">
    <source>
        <dbReference type="Proteomes" id="UP000789595"/>
    </source>
</evidence>
<accession>A0A8J2T126</accession>
<proteinExistence type="predicted"/>
<evidence type="ECO:0000256" key="3">
    <source>
        <dbReference type="ARBA" id="ARBA00022837"/>
    </source>
</evidence>
<sequence length="942" mass="106721">MWLSTTGSSALGQPSTNTARSEDSFRHPPTHRDYRRIRRPTRALPSRLLGGRSPRTRTKNRVDFAALRVPKHTIKKHAPRETTNVPTPPSPSEELLAKYKSRHEERPWAQPPTPKARPKTPVAPTPPPPPPPPSPYSPNTKKSLLTVVKSLDAGLAAYFHKQRKHIKLGTSWQEFFELVDEDRSGRLTFDELASSVLNGTLKCKDLSRYDLRVFFAKADKDSSGEVTLREFTTLIYEVQLSAWPDLTDDACDKAVDILNQAASHWYRADGNWYKIFKALDVEDSGELKFDDFVQAVRGSYPPGVDVPSSKLSSATLKGLWKRLDNDRSQHVTLQEFMVFFRRHGQAHSMFKQTEHDKLLHGTLEKPEPPPSVESSDSEVWSTLRLLMRTLNAKNTKKKKYDKADVWRDWARLFDALGGPDRVTWATFSSAAKALTDVEDQALAALWTRADDDKSGELGRGEFQRCAYTIQVQSWPVLEGEELKKVVALLNASAERLHRCGGNWFKIFRLFDDDDSGLMSYEELKKVLRTGYPGLEVTTDQVTDNQIRGLWRGLDDDLSGEVSVQEFMIFFRRHGREHSMFKPTDHDLASRGLLKGPEKVEKVQLPPEKLRSIVLDLKRNLKKYYERRGMSPKLDEQWRVFFNTVDEDQSGRLDFPELKRAVKVLQVQLDDESLRGLFTAADEDSSGEITVDEFQHCVYKLELETWPDLLDKEELLQRAISVLNAHAEKWHRAGGNWYKIFKRIDADDSNTLAFEEFRHMCRSIYPGLNIDRKLLPDGLLRGLWRGIDADSSGNVTVQEFMVFMRAHAAHLDSMAGYTHRMHELASSQKVVEDTVNVEKGTGLRKLALLRDASIKFEVSEEPPVVAEWDFEALVRSMGLSESDLTADDCHAVWRAIAGRGEAYDRDGLLAWCRDPPVLKDGATDDEAAPAPAATSPATTGGAE</sequence>
<reference evidence="6" key="1">
    <citation type="submission" date="2021-11" db="EMBL/GenBank/DDBJ databases">
        <authorList>
            <consortium name="Genoscope - CEA"/>
            <person name="William W."/>
        </authorList>
    </citation>
    <scope>NUCLEOTIDE SEQUENCE</scope>
</reference>
<feature type="domain" description="EF-hand" evidence="5">
    <location>
        <begin position="505"/>
        <end position="533"/>
    </location>
</feature>
<dbReference type="Proteomes" id="UP000789595">
    <property type="component" value="Unassembled WGS sequence"/>
</dbReference>
<comment type="caution">
    <text evidence="6">The sequence shown here is derived from an EMBL/GenBank/DDBJ whole genome shotgun (WGS) entry which is preliminary data.</text>
</comment>
<dbReference type="PANTHER" id="PTHR34524">
    <property type="entry name" value="CALCYPHOSIN"/>
    <property type="match status" value="1"/>
</dbReference>
<evidence type="ECO:0000313" key="6">
    <source>
        <dbReference type="EMBL" id="CAH0377801.1"/>
    </source>
</evidence>
<keyword evidence="1" id="KW-0479">Metal-binding</keyword>
<dbReference type="InterPro" id="IPR018247">
    <property type="entry name" value="EF_Hand_1_Ca_BS"/>
</dbReference>
<keyword evidence="3" id="KW-0106">Calcium</keyword>
<dbReference type="InterPro" id="IPR011992">
    <property type="entry name" value="EF-hand-dom_pair"/>
</dbReference>
<feature type="compositionally biased region" description="Basic and acidic residues" evidence="4">
    <location>
        <begin position="20"/>
        <end position="32"/>
    </location>
</feature>
<dbReference type="AlphaFoldDB" id="A0A8J2T126"/>
<dbReference type="Gene3D" id="1.10.238.10">
    <property type="entry name" value="EF-hand"/>
    <property type="match status" value="4"/>
</dbReference>
<feature type="domain" description="EF-hand" evidence="5">
    <location>
        <begin position="541"/>
        <end position="576"/>
    </location>
</feature>
<dbReference type="SMART" id="SM00054">
    <property type="entry name" value="EFh"/>
    <property type="match status" value="11"/>
</dbReference>
<gene>
    <name evidence="6" type="ORF">PECAL_5P23200</name>
</gene>
<feature type="compositionally biased region" description="Polar residues" evidence="4">
    <location>
        <begin position="1"/>
        <end position="19"/>
    </location>
</feature>
<feature type="domain" description="EF-hand" evidence="5">
    <location>
        <begin position="632"/>
        <end position="667"/>
    </location>
</feature>
<evidence type="ECO:0000256" key="4">
    <source>
        <dbReference type="SAM" id="MobiDB-lite"/>
    </source>
</evidence>
<dbReference type="InterPro" id="IPR002048">
    <property type="entry name" value="EF_hand_dom"/>
</dbReference>
<feature type="domain" description="EF-hand" evidence="5">
    <location>
        <begin position="210"/>
        <end position="241"/>
    </location>
</feature>
<feature type="region of interest" description="Disordered" evidence="4">
    <location>
        <begin position="1"/>
        <end position="141"/>
    </location>
</feature>
<feature type="compositionally biased region" description="Low complexity" evidence="4">
    <location>
        <begin position="927"/>
        <end position="942"/>
    </location>
</feature>
<dbReference type="InterPro" id="IPR051581">
    <property type="entry name" value="Ca-bind"/>
</dbReference>
<feature type="compositionally biased region" description="Pro residues" evidence="4">
    <location>
        <begin position="109"/>
        <end position="136"/>
    </location>
</feature>
<dbReference type="PROSITE" id="PS50222">
    <property type="entry name" value="EF_HAND_2"/>
    <property type="match status" value="11"/>
</dbReference>
<protein>
    <recommendedName>
        <fullName evidence="5">EF-hand domain-containing protein</fullName>
    </recommendedName>
</protein>
<dbReference type="Pfam" id="PF13499">
    <property type="entry name" value="EF-hand_7"/>
    <property type="match status" value="3"/>
</dbReference>
<feature type="region of interest" description="Disordered" evidence="4">
    <location>
        <begin position="918"/>
        <end position="942"/>
    </location>
</feature>
<dbReference type="PROSITE" id="PS00018">
    <property type="entry name" value="EF_HAND_1"/>
    <property type="match status" value="9"/>
</dbReference>
<evidence type="ECO:0000256" key="2">
    <source>
        <dbReference type="ARBA" id="ARBA00022737"/>
    </source>
</evidence>
<feature type="domain" description="EF-hand" evidence="5">
    <location>
        <begin position="267"/>
        <end position="302"/>
    </location>
</feature>
<feature type="domain" description="EF-hand" evidence="5">
    <location>
        <begin position="311"/>
        <end position="346"/>
    </location>
</feature>
<feature type="domain" description="EF-hand" evidence="5">
    <location>
        <begin position="731"/>
        <end position="766"/>
    </location>
</feature>
<dbReference type="CDD" id="cd00051">
    <property type="entry name" value="EFh"/>
    <property type="match status" value="1"/>
</dbReference>
<keyword evidence="2" id="KW-0677">Repeat</keyword>
<dbReference type="GO" id="GO:0005509">
    <property type="term" value="F:calcium ion binding"/>
    <property type="evidence" value="ECO:0007669"/>
    <property type="project" value="InterPro"/>
</dbReference>
<feature type="domain" description="EF-hand" evidence="5">
    <location>
        <begin position="437"/>
        <end position="472"/>
    </location>
</feature>
<dbReference type="SUPFAM" id="SSF47473">
    <property type="entry name" value="EF-hand"/>
    <property type="match status" value="3"/>
</dbReference>
<evidence type="ECO:0000256" key="1">
    <source>
        <dbReference type="ARBA" id="ARBA00022723"/>
    </source>
</evidence>
<dbReference type="EMBL" id="CAKKNE010000005">
    <property type="protein sequence ID" value="CAH0377801.1"/>
    <property type="molecule type" value="Genomic_DNA"/>
</dbReference>
<name>A0A8J2T126_9STRA</name>
<dbReference type="PANTHER" id="PTHR34524:SF6">
    <property type="entry name" value="CALCYPHOSINE LIKE"/>
    <property type="match status" value="1"/>
</dbReference>
<organism evidence="6 7">
    <name type="scientific">Pelagomonas calceolata</name>
    <dbReference type="NCBI Taxonomy" id="35677"/>
    <lineage>
        <taxon>Eukaryota</taxon>
        <taxon>Sar</taxon>
        <taxon>Stramenopiles</taxon>
        <taxon>Ochrophyta</taxon>
        <taxon>Pelagophyceae</taxon>
        <taxon>Pelagomonadales</taxon>
        <taxon>Pelagomonadaceae</taxon>
        <taxon>Pelagomonas</taxon>
    </lineage>
</organism>